<keyword evidence="13" id="KW-0624">Polysaccharide degradation</keyword>
<feature type="disulfide bond" evidence="14">
    <location>
        <begin position="127"/>
        <end position="141"/>
    </location>
</feature>
<feature type="disulfide bond" evidence="14">
    <location>
        <begin position="152"/>
        <end position="167"/>
    </location>
</feature>
<sequence length="457" mass="49742">MYKSSSKLRKCQQKLGREDHSQASVDCFVVDLQDVLERSAFDNICKVAFNHDPALIPRPGHRRQRRSRQLLHRLRRALSRKETGKQPVFGEMKLLFLAILSVASSFSTLAQQCGRQAGEALCPDGLCCSQYGYCGSTEDYCGKDCQSQCRECGQQTGGVLCAGGLCCSRLGYCGSTPEYCGEGCQSQCDGGPTPTPPPPSPGGGGVDSIITSSLFEQMLLHRNDPTCEGHGFYTYDAFVAVANSFSGFGTTGDNDTRKREIAAFLAQTSHETTGGWPEAPDGPYAWGYCYVTERNKTQDYCKPSSQWPCAPGKKYYGRGPIQISYNYNYGQAGEAIGQDLLNNPDLVAADAVVSFKTALWFWMTPQPPKPSCHDVITDQWTPSPADQAAGRLPGYGVITNIINGGVECGRGGPVREVEDRIGFYKKYCDMLGVSYGDNLDCYSQKPFGFGSGFAAES</sequence>
<evidence type="ECO:0000256" key="12">
    <source>
        <dbReference type="ARBA" id="ARBA00023295"/>
    </source>
</evidence>
<dbReference type="CDD" id="cd06921">
    <property type="entry name" value="ChtBD1_GH19_hevein"/>
    <property type="match status" value="2"/>
</dbReference>
<evidence type="ECO:0000259" key="15">
    <source>
        <dbReference type="PROSITE" id="PS50941"/>
    </source>
</evidence>
<feature type="domain" description="Chitin-binding type-1" evidence="15">
    <location>
        <begin position="110"/>
        <end position="151"/>
    </location>
</feature>
<evidence type="ECO:0000313" key="16">
    <source>
        <dbReference type="EMBL" id="WOL05298.1"/>
    </source>
</evidence>
<dbReference type="GO" id="GO:0008843">
    <property type="term" value="F:endochitinase activity"/>
    <property type="evidence" value="ECO:0007669"/>
    <property type="project" value="UniProtKB-EC"/>
</dbReference>
<keyword evidence="5 14" id="KW-0147">Chitin-binding</keyword>
<dbReference type="PANTHER" id="PTHR22595">
    <property type="entry name" value="CHITINASE-RELATED"/>
    <property type="match status" value="1"/>
</dbReference>
<dbReference type="Gene3D" id="3.30.60.10">
    <property type="entry name" value="Endochitinase-like"/>
    <property type="match status" value="2"/>
</dbReference>
<dbReference type="PROSITE" id="PS50941">
    <property type="entry name" value="CHIT_BIND_I_2"/>
    <property type="match status" value="2"/>
</dbReference>
<keyword evidence="17" id="KW-1185">Reference proteome</keyword>
<comment type="similarity">
    <text evidence="3">Belongs to the glycosyl hydrolase 19 family. Chitinase class I subfamily.</text>
</comment>
<dbReference type="Gene3D" id="3.30.20.10">
    <property type="entry name" value="Endochitinase, domain 2"/>
    <property type="match status" value="1"/>
</dbReference>
<evidence type="ECO:0000256" key="11">
    <source>
        <dbReference type="ARBA" id="ARBA00023277"/>
    </source>
</evidence>
<gene>
    <name evidence="16" type="ORF">Cni_G14026</name>
</gene>
<dbReference type="PROSITE" id="PS00774">
    <property type="entry name" value="CHITINASE_19_2"/>
    <property type="match status" value="1"/>
</dbReference>
<keyword evidence="11" id="KW-0119">Carbohydrate metabolism</keyword>
<proteinExistence type="inferred from homology"/>
<evidence type="ECO:0000256" key="7">
    <source>
        <dbReference type="ARBA" id="ARBA00022801"/>
    </source>
</evidence>
<comment type="catalytic activity">
    <reaction evidence="1">
        <text>Random endo-hydrolysis of N-acetyl-beta-D-glucosaminide (1-&gt;4)-beta-linkages in chitin and chitodextrins.</text>
        <dbReference type="EC" id="3.2.1.14"/>
    </reaction>
</comment>
<accession>A0AAQ3KAM6</accession>
<protein>
    <recommendedName>
        <fullName evidence="4">chitinase</fullName>
        <ecNumber evidence="4">3.2.1.14</ecNumber>
    </recommendedName>
</protein>
<keyword evidence="10 14" id="KW-1015">Disulfide bond</keyword>
<feature type="disulfide bond" evidence="14">
    <location>
        <begin position="113"/>
        <end position="128"/>
    </location>
</feature>
<feature type="disulfide bond" evidence="14">
    <location>
        <begin position="161"/>
        <end position="173"/>
    </location>
</feature>
<feature type="disulfide bond" evidence="14">
    <location>
        <begin position="122"/>
        <end position="134"/>
    </location>
</feature>
<evidence type="ECO:0000313" key="17">
    <source>
        <dbReference type="Proteomes" id="UP001327560"/>
    </source>
</evidence>
<name>A0AAQ3KAM6_9LILI</name>
<reference evidence="16 17" key="1">
    <citation type="submission" date="2023-10" db="EMBL/GenBank/DDBJ databases">
        <title>Chromosome-scale genome assembly provides insights into flower coloration mechanisms of Canna indica.</title>
        <authorList>
            <person name="Li C."/>
        </authorList>
    </citation>
    <scope>NUCLEOTIDE SEQUENCE [LARGE SCALE GENOMIC DNA]</scope>
    <source>
        <tissue evidence="16">Flower</tissue>
    </source>
</reference>
<keyword evidence="8" id="KW-0611">Plant defense</keyword>
<dbReference type="InterPro" id="IPR023346">
    <property type="entry name" value="Lysozyme-like_dom_sf"/>
</dbReference>
<dbReference type="InterPro" id="IPR018371">
    <property type="entry name" value="Chitin-binding_1_CS"/>
</dbReference>
<dbReference type="CDD" id="cd00325">
    <property type="entry name" value="chitinase_GH19"/>
    <property type="match status" value="1"/>
</dbReference>
<dbReference type="SMART" id="SM00270">
    <property type="entry name" value="ChtBD1"/>
    <property type="match status" value="2"/>
</dbReference>
<dbReference type="PROSITE" id="PS00026">
    <property type="entry name" value="CHIT_BIND_I_1"/>
    <property type="match status" value="2"/>
</dbReference>
<keyword evidence="9" id="KW-0146">Chitin degradation</keyword>
<feature type="disulfide bond" evidence="14">
    <location>
        <begin position="166"/>
        <end position="180"/>
    </location>
</feature>
<feature type="disulfide bond" evidence="14">
    <location>
        <begin position="184"/>
        <end position="188"/>
    </location>
</feature>
<dbReference type="Gene3D" id="1.10.530.10">
    <property type="match status" value="1"/>
</dbReference>
<feature type="disulfide bond" evidence="14">
    <location>
        <begin position="145"/>
        <end position="149"/>
    </location>
</feature>
<dbReference type="AlphaFoldDB" id="A0AAQ3KAM6"/>
<dbReference type="Pfam" id="PF00187">
    <property type="entry name" value="Chitin_bind_1"/>
    <property type="match status" value="2"/>
</dbReference>
<feature type="domain" description="Chitin-binding type-1" evidence="15">
    <location>
        <begin position="152"/>
        <end position="190"/>
    </location>
</feature>
<dbReference type="FunFam" id="1.10.530.10:FF:000067">
    <property type="entry name" value="Acidic endochitinase WIN6.2B"/>
    <property type="match status" value="1"/>
</dbReference>
<keyword evidence="6" id="KW-0732">Signal</keyword>
<evidence type="ECO:0000256" key="1">
    <source>
        <dbReference type="ARBA" id="ARBA00000822"/>
    </source>
</evidence>
<dbReference type="PANTHER" id="PTHR22595:SF79">
    <property type="entry name" value="CHITINASE 12"/>
    <property type="match status" value="1"/>
</dbReference>
<dbReference type="GO" id="GO:0000272">
    <property type="term" value="P:polysaccharide catabolic process"/>
    <property type="evidence" value="ECO:0007669"/>
    <property type="project" value="UniProtKB-KW"/>
</dbReference>
<evidence type="ECO:0000256" key="14">
    <source>
        <dbReference type="PROSITE-ProRule" id="PRU00261"/>
    </source>
</evidence>
<dbReference type="SUPFAM" id="SSF53955">
    <property type="entry name" value="Lysozyme-like"/>
    <property type="match status" value="1"/>
</dbReference>
<dbReference type="InterPro" id="IPR036861">
    <property type="entry name" value="Endochitinase-like_sf"/>
</dbReference>
<evidence type="ECO:0000256" key="4">
    <source>
        <dbReference type="ARBA" id="ARBA00012729"/>
    </source>
</evidence>
<evidence type="ECO:0000256" key="10">
    <source>
        <dbReference type="ARBA" id="ARBA00023157"/>
    </source>
</evidence>
<evidence type="ECO:0000256" key="6">
    <source>
        <dbReference type="ARBA" id="ARBA00022729"/>
    </source>
</evidence>
<evidence type="ECO:0000256" key="5">
    <source>
        <dbReference type="ARBA" id="ARBA00022669"/>
    </source>
</evidence>
<dbReference type="Proteomes" id="UP001327560">
    <property type="component" value="Chromosome 4"/>
</dbReference>
<dbReference type="InterPro" id="IPR001002">
    <property type="entry name" value="Chitin-bd_1"/>
</dbReference>
<dbReference type="EC" id="3.2.1.14" evidence="4"/>
<dbReference type="FunFam" id="3.30.60.10:FF:000001">
    <property type="entry name" value="Basic endochitinase"/>
    <property type="match status" value="1"/>
</dbReference>
<dbReference type="GO" id="GO:0016998">
    <property type="term" value="P:cell wall macromolecule catabolic process"/>
    <property type="evidence" value="ECO:0007669"/>
    <property type="project" value="InterPro"/>
</dbReference>
<dbReference type="FunFam" id="3.30.20.10:FF:000001">
    <property type="entry name" value="Endochitinase (Chitinase)"/>
    <property type="match status" value="1"/>
</dbReference>
<dbReference type="Pfam" id="PF00182">
    <property type="entry name" value="Glyco_hydro_19"/>
    <property type="match status" value="1"/>
</dbReference>
<dbReference type="GO" id="GO:0006032">
    <property type="term" value="P:chitin catabolic process"/>
    <property type="evidence" value="ECO:0007669"/>
    <property type="project" value="UniProtKB-KW"/>
</dbReference>
<evidence type="ECO:0000256" key="3">
    <source>
        <dbReference type="ARBA" id="ARBA00009373"/>
    </source>
</evidence>
<keyword evidence="12" id="KW-0326">Glycosidase</keyword>
<dbReference type="SUPFAM" id="SSF57016">
    <property type="entry name" value="Plant lectins/antimicrobial peptides"/>
    <property type="match status" value="2"/>
</dbReference>
<organism evidence="16 17">
    <name type="scientific">Canna indica</name>
    <name type="common">Indian-shot</name>
    <dbReference type="NCBI Taxonomy" id="4628"/>
    <lineage>
        <taxon>Eukaryota</taxon>
        <taxon>Viridiplantae</taxon>
        <taxon>Streptophyta</taxon>
        <taxon>Embryophyta</taxon>
        <taxon>Tracheophyta</taxon>
        <taxon>Spermatophyta</taxon>
        <taxon>Magnoliopsida</taxon>
        <taxon>Liliopsida</taxon>
        <taxon>Zingiberales</taxon>
        <taxon>Cannaceae</taxon>
        <taxon>Canna</taxon>
    </lineage>
</organism>
<dbReference type="EMBL" id="CP136893">
    <property type="protein sequence ID" value="WOL05298.1"/>
    <property type="molecule type" value="Genomic_DNA"/>
</dbReference>
<evidence type="ECO:0000256" key="13">
    <source>
        <dbReference type="ARBA" id="ARBA00023326"/>
    </source>
</evidence>
<dbReference type="GO" id="GO:0050832">
    <property type="term" value="P:defense response to fungus"/>
    <property type="evidence" value="ECO:0007669"/>
    <property type="project" value="TreeGrafter"/>
</dbReference>
<dbReference type="GO" id="GO:0008061">
    <property type="term" value="F:chitin binding"/>
    <property type="evidence" value="ECO:0007669"/>
    <property type="project" value="UniProtKB-UniRule"/>
</dbReference>
<comment type="function">
    <text evidence="2">Defense against chitin-containing fungal pathogens.</text>
</comment>
<evidence type="ECO:0000256" key="9">
    <source>
        <dbReference type="ARBA" id="ARBA00023024"/>
    </source>
</evidence>
<dbReference type="PRINTS" id="PR00451">
    <property type="entry name" value="CHITINBINDNG"/>
</dbReference>
<dbReference type="InterPro" id="IPR000726">
    <property type="entry name" value="Glyco_hydro_19_cat"/>
</dbReference>
<evidence type="ECO:0000256" key="8">
    <source>
        <dbReference type="ARBA" id="ARBA00022821"/>
    </source>
</evidence>
<evidence type="ECO:0000256" key="2">
    <source>
        <dbReference type="ARBA" id="ARBA00003102"/>
    </source>
</evidence>
<keyword evidence="7 16" id="KW-0378">Hydrolase</keyword>